<dbReference type="SMART" id="SM00418">
    <property type="entry name" value="HTH_ARSR"/>
    <property type="match status" value="1"/>
</dbReference>
<dbReference type="PANTHER" id="PTHR43132">
    <property type="entry name" value="ARSENICAL RESISTANCE OPERON REPRESSOR ARSR-RELATED"/>
    <property type="match status" value="1"/>
</dbReference>
<dbReference type="GO" id="GO:0003677">
    <property type="term" value="F:DNA binding"/>
    <property type="evidence" value="ECO:0007669"/>
    <property type="project" value="UniProtKB-KW"/>
</dbReference>
<name>A0A240A5M1_9CORY</name>
<evidence type="ECO:0000256" key="1">
    <source>
        <dbReference type="ARBA" id="ARBA00023015"/>
    </source>
</evidence>
<dbReference type="Pfam" id="PF01022">
    <property type="entry name" value="HTH_5"/>
    <property type="match status" value="1"/>
</dbReference>
<dbReference type="InterPro" id="IPR051011">
    <property type="entry name" value="Metal_resp_trans_reg"/>
</dbReference>
<protein>
    <submittedName>
        <fullName evidence="6">ArsR family transcriptional regulator</fullName>
    </submittedName>
</protein>
<feature type="region of interest" description="Disordered" evidence="4">
    <location>
        <begin position="100"/>
        <end position="214"/>
    </location>
</feature>
<dbReference type="Proteomes" id="UP000215374">
    <property type="component" value="Chromosome 1"/>
</dbReference>
<feature type="compositionally biased region" description="Polar residues" evidence="4">
    <location>
        <begin position="190"/>
        <end position="203"/>
    </location>
</feature>
<feature type="compositionally biased region" description="Basic and acidic residues" evidence="4">
    <location>
        <begin position="161"/>
        <end position="183"/>
    </location>
</feature>
<dbReference type="InterPro" id="IPR036388">
    <property type="entry name" value="WH-like_DNA-bd_sf"/>
</dbReference>
<sequence length="214" mass="24267">MYSPDHPAPNLDLTAGLISALDSRTRIEILLLLAERNHVVREIVEKLGRSQPSISQHLKVLKSLRLVAAFRRGREIIYSLPRMEIIDVIYALGKVAEDTLPDPSEERKRAKKSRKPKKPQRTQKAQQTRTSQQPHDERKHEPPTNAPPRPVYISSAIPIEEFEKLHRRNNDHGARAFDSRATVDRYGTAATHQQPQRTDPQTRSADDAPADGDC</sequence>
<dbReference type="NCBIfam" id="NF033788">
    <property type="entry name" value="HTH_metalloreg"/>
    <property type="match status" value="1"/>
</dbReference>
<keyword evidence="3" id="KW-0804">Transcription</keyword>
<keyword evidence="1" id="KW-0805">Transcription regulation</keyword>
<dbReference type="EMBL" id="LT906467">
    <property type="protein sequence ID" value="SNV78607.1"/>
    <property type="molecule type" value="Genomic_DNA"/>
</dbReference>
<dbReference type="AlphaFoldDB" id="A0A240A5M1"/>
<dbReference type="GO" id="GO:0003700">
    <property type="term" value="F:DNA-binding transcription factor activity"/>
    <property type="evidence" value="ECO:0007669"/>
    <property type="project" value="InterPro"/>
</dbReference>
<dbReference type="PRINTS" id="PR00778">
    <property type="entry name" value="HTHARSR"/>
</dbReference>
<keyword evidence="2" id="KW-0238">DNA-binding</keyword>
<dbReference type="InterPro" id="IPR011991">
    <property type="entry name" value="ArsR-like_HTH"/>
</dbReference>
<evidence type="ECO:0000256" key="4">
    <source>
        <dbReference type="SAM" id="MobiDB-lite"/>
    </source>
</evidence>
<dbReference type="OrthoDB" id="3400172at2"/>
<proteinExistence type="predicted"/>
<dbReference type="RefSeq" id="WP_084674323.1">
    <property type="nucleotide sequence ID" value="NZ_CP009211.1"/>
</dbReference>
<dbReference type="Gene3D" id="1.10.10.10">
    <property type="entry name" value="Winged helix-like DNA-binding domain superfamily/Winged helix DNA-binding domain"/>
    <property type="match status" value="1"/>
</dbReference>
<evidence type="ECO:0000259" key="5">
    <source>
        <dbReference type="PROSITE" id="PS50987"/>
    </source>
</evidence>
<dbReference type="SUPFAM" id="SSF46785">
    <property type="entry name" value="Winged helix' DNA-binding domain"/>
    <property type="match status" value="1"/>
</dbReference>
<evidence type="ECO:0000256" key="2">
    <source>
        <dbReference type="ARBA" id="ARBA00023125"/>
    </source>
</evidence>
<feature type="domain" description="HTH arsR-type" evidence="5">
    <location>
        <begin position="6"/>
        <end position="100"/>
    </location>
</feature>
<dbReference type="InterPro" id="IPR001845">
    <property type="entry name" value="HTH_ArsR_DNA-bd_dom"/>
</dbReference>
<accession>A0A240A5M1</accession>
<dbReference type="PROSITE" id="PS50987">
    <property type="entry name" value="HTH_ARSR_2"/>
    <property type="match status" value="1"/>
</dbReference>
<gene>
    <name evidence="6" type="primary">znr</name>
    <name evidence="6" type="ORF">SAMEA4535761_01854</name>
</gene>
<evidence type="ECO:0000313" key="6">
    <source>
        <dbReference type="EMBL" id="SNV78607.1"/>
    </source>
</evidence>
<reference evidence="6 7" key="1">
    <citation type="submission" date="2017-06" db="EMBL/GenBank/DDBJ databases">
        <authorList>
            <consortium name="Pathogen Informatics"/>
        </authorList>
    </citation>
    <scope>NUCLEOTIDE SEQUENCE [LARGE SCALE GENOMIC DNA]</scope>
    <source>
        <strain evidence="6 7">NCTC13015</strain>
    </source>
</reference>
<organism evidence="6 7">
    <name type="scientific">Corynebacterium imitans</name>
    <dbReference type="NCBI Taxonomy" id="156978"/>
    <lineage>
        <taxon>Bacteria</taxon>
        <taxon>Bacillati</taxon>
        <taxon>Actinomycetota</taxon>
        <taxon>Actinomycetes</taxon>
        <taxon>Mycobacteriales</taxon>
        <taxon>Corynebacteriaceae</taxon>
        <taxon>Corynebacterium</taxon>
    </lineage>
</organism>
<dbReference type="InterPro" id="IPR036390">
    <property type="entry name" value="WH_DNA-bd_sf"/>
</dbReference>
<feature type="compositionally biased region" description="Basic residues" evidence="4">
    <location>
        <begin position="109"/>
        <end position="121"/>
    </location>
</feature>
<feature type="compositionally biased region" description="Low complexity" evidence="4">
    <location>
        <begin position="122"/>
        <end position="133"/>
    </location>
</feature>
<evidence type="ECO:0000313" key="7">
    <source>
        <dbReference type="Proteomes" id="UP000215374"/>
    </source>
</evidence>
<dbReference type="CDD" id="cd00090">
    <property type="entry name" value="HTH_ARSR"/>
    <property type="match status" value="1"/>
</dbReference>
<evidence type="ECO:0000256" key="3">
    <source>
        <dbReference type="ARBA" id="ARBA00023163"/>
    </source>
</evidence>
<dbReference type="PANTHER" id="PTHR43132:SF2">
    <property type="entry name" value="ARSENICAL RESISTANCE OPERON REPRESSOR ARSR-RELATED"/>
    <property type="match status" value="1"/>
</dbReference>